<comment type="function">
    <text evidence="1 7">Assembles around the rod to form the L-ring and probably protects the motor/basal body from shearing forces during rotation.</text>
</comment>
<keyword evidence="7" id="KW-0449">Lipoprotein</keyword>
<evidence type="ECO:0000256" key="5">
    <source>
        <dbReference type="ARBA" id="ARBA00023143"/>
    </source>
</evidence>
<dbReference type="Proteomes" id="UP000623509">
    <property type="component" value="Unassembled WGS sequence"/>
</dbReference>
<reference evidence="8 11" key="1">
    <citation type="submission" date="2016-08" db="EMBL/GenBank/DDBJ databases">
        <title>Candidatus Dactylopiibacterium carminicum genome sequence.</title>
        <authorList>
            <person name="Ramirez-Puebla S.T."/>
            <person name="Ormeno-Orrillo E."/>
            <person name="Vera-Ponce De Leon A."/>
            <person name="Luis L."/>
            <person name="Sanchez-Flores A."/>
            <person name="Monica R."/>
            <person name="Martinez-Romero E."/>
        </authorList>
    </citation>
    <scope>NUCLEOTIDE SEQUENCE [LARGE SCALE GENOMIC DNA]</scope>
    <source>
        <strain evidence="8">END1</strain>
    </source>
</reference>
<dbReference type="PRINTS" id="PR01008">
    <property type="entry name" value="FLGLRINGFLGH"/>
</dbReference>
<evidence type="ECO:0000256" key="1">
    <source>
        <dbReference type="ARBA" id="ARBA00002591"/>
    </source>
</evidence>
<evidence type="ECO:0000256" key="2">
    <source>
        <dbReference type="ARBA" id="ARBA00006929"/>
    </source>
</evidence>
<dbReference type="GO" id="GO:0003774">
    <property type="term" value="F:cytoskeletal motor activity"/>
    <property type="evidence" value="ECO:0007669"/>
    <property type="project" value="InterPro"/>
</dbReference>
<keyword evidence="9" id="KW-0966">Cell projection</keyword>
<evidence type="ECO:0000313" key="10">
    <source>
        <dbReference type="Proteomes" id="UP000216107"/>
    </source>
</evidence>
<keyword evidence="9" id="KW-0282">Flagellum</keyword>
<evidence type="ECO:0000313" key="11">
    <source>
        <dbReference type="Proteomes" id="UP000623509"/>
    </source>
</evidence>
<reference evidence="9 10" key="2">
    <citation type="submission" date="2017-07" db="EMBL/GenBank/DDBJ databases">
        <title>Candidatus Dactylopiibacterium carminicum, a nitrogen-fixing symbiont of the cochineal insect Dactylopius coccus and Dactylopius opuntiae (Hemiptera: Coccoidea: Dactylopiidae).</title>
        <authorList>
            <person name="Vera A."/>
        </authorList>
    </citation>
    <scope>NUCLEOTIDE SEQUENCE [LARGE SCALE GENOMIC DNA]</scope>
    <source>
        <strain evidence="9 10">NFDCM</strain>
    </source>
</reference>
<dbReference type="Pfam" id="PF02107">
    <property type="entry name" value="FlgH"/>
    <property type="match status" value="1"/>
</dbReference>
<keyword evidence="6 7" id="KW-0998">Cell outer membrane</keyword>
<dbReference type="AlphaFoldDB" id="A0A272EWH7"/>
<dbReference type="PROSITE" id="PS51257">
    <property type="entry name" value="PROKAR_LIPOPROTEIN"/>
    <property type="match status" value="1"/>
</dbReference>
<dbReference type="GO" id="GO:0071973">
    <property type="term" value="P:bacterial-type flagellum-dependent cell motility"/>
    <property type="evidence" value="ECO:0007669"/>
    <property type="project" value="InterPro"/>
</dbReference>
<comment type="similarity">
    <text evidence="2 7">Belongs to the FlgH family.</text>
</comment>
<dbReference type="HAMAP" id="MF_00415">
    <property type="entry name" value="FlgH"/>
    <property type="match status" value="1"/>
</dbReference>
<dbReference type="NCBIfam" id="NF001304">
    <property type="entry name" value="PRK00249.1-4"/>
    <property type="match status" value="1"/>
</dbReference>
<evidence type="ECO:0000256" key="7">
    <source>
        <dbReference type="HAMAP-Rule" id="MF_00415"/>
    </source>
</evidence>
<keyword evidence="3 7" id="KW-0732">Signal</keyword>
<dbReference type="EMBL" id="NMRN01000007">
    <property type="protein sequence ID" value="PAS94467.1"/>
    <property type="molecule type" value="Genomic_DNA"/>
</dbReference>
<dbReference type="GO" id="GO:0009279">
    <property type="term" value="C:cell outer membrane"/>
    <property type="evidence" value="ECO:0007669"/>
    <property type="project" value="UniProtKB-SubCell"/>
</dbReference>
<comment type="subunit">
    <text evidence="7">The basal body constitutes a major portion of the flagellar organelle and consists of four rings (L,P,S, and M) mounted on a central rod.</text>
</comment>
<dbReference type="Proteomes" id="UP000216107">
    <property type="component" value="Unassembled WGS sequence"/>
</dbReference>
<organism evidence="9 10">
    <name type="scientific">Candidatus Dactylopiibacterium carminicum</name>
    <dbReference type="NCBI Taxonomy" id="857335"/>
    <lineage>
        <taxon>Bacteria</taxon>
        <taxon>Pseudomonadati</taxon>
        <taxon>Pseudomonadota</taxon>
        <taxon>Betaproteobacteria</taxon>
        <taxon>Rhodocyclales</taxon>
        <taxon>Rhodocyclaceae</taxon>
        <taxon>Candidatus Dactylopiibacterium</taxon>
    </lineage>
</organism>
<evidence type="ECO:0000313" key="9">
    <source>
        <dbReference type="EMBL" id="PAS94467.1"/>
    </source>
</evidence>
<name>A0A272EWH7_9RHOO</name>
<evidence type="ECO:0000256" key="4">
    <source>
        <dbReference type="ARBA" id="ARBA00023136"/>
    </source>
</evidence>
<dbReference type="RefSeq" id="WP_095523813.1">
    <property type="nucleotide sequence ID" value="NZ_MDUX01000011.1"/>
</dbReference>
<dbReference type="PANTHER" id="PTHR34933:SF1">
    <property type="entry name" value="FLAGELLAR L-RING PROTEIN"/>
    <property type="match status" value="1"/>
</dbReference>
<evidence type="ECO:0000256" key="6">
    <source>
        <dbReference type="ARBA" id="ARBA00023237"/>
    </source>
</evidence>
<comment type="caution">
    <text evidence="9">The sequence shown here is derived from an EMBL/GenBank/DDBJ whole genome shotgun (WGS) entry which is preliminary data.</text>
</comment>
<keyword evidence="11" id="KW-1185">Reference proteome</keyword>
<comment type="subcellular location">
    <subcellularLocation>
        <location evidence="7">Cell outer membrane</location>
        <topology evidence="7">Lipid-anchor</topology>
    </subcellularLocation>
    <subcellularLocation>
        <location evidence="7">Bacterial flagellum basal body</location>
    </subcellularLocation>
</comment>
<accession>A0A272EWH7</accession>
<keyword evidence="9" id="KW-0969">Cilium</keyword>
<proteinExistence type="inferred from homology"/>
<keyword evidence="4 7" id="KW-0472">Membrane</keyword>
<keyword evidence="5 7" id="KW-0975">Bacterial flagellum</keyword>
<dbReference type="OrthoDB" id="9789463at2"/>
<evidence type="ECO:0000256" key="3">
    <source>
        <dbReference type="ARBA" id="ARBA00022729"/>
    </source>
</evidence>
<gene>
    <name evidence="7" type="primary">flgH</name>
    <name evidence="8" type="ORF">BGI27_05010</name>
    <name evidence="9" type="ORF">CGU29_03930</name>
</gene>
<evidence type="ECO:0000313" key="8">
    <source>
        <dbReference type="EMBL" id="KAF7599951.1"/>
    </source>
</evidence>
<protein>
    <recommendedName>
        <fullName evidence="7">Flagellar L-ring protein</fullName>
    </recommendedName>
    <alternativeName>
        <fullName evidence="7">Basal body L-ring protein</fullName>
    </alternativeName>
</protein>
<sequence length="219" mass="23092">MWRAAVLVPMLLAGGCSVLPEVPPPADDGARLNLPPPVVRKGSAGGTFTPDTPWLLTSDSRAFRPGDLLTVILSETTQASKTADTKFGKSGSVGISPSVIFGTNVAKTEVGIDASRDFAGSSSSTQQNTLQGAITVVVHEVLPNGLLRVSGEKSLYLNQGEEFVRLSGYVRAGDIDNGNRVSSQRVANARITYSGRGAGHDANSAGWLTRFFTSPWMPF</sequence>
<dbReference type="GO" id="GO:0009427">
    <property type="term" value="C:bacterial-type flagellum basal body, distal rod, L ring"/>
    <property type="evidence" value="ECO:0007669"/>
    <property type="project" value="InterPro"/>
</dbReference>
<dbReference type="PANTHER" id="PTHR34933">
    <property type="entry name" value="FLAGELLAR L-RING PROTEIN"/>
    <property type="match status" value="1"/>
</dbReference>
<dbReference type="EMBL" id="MDUX01000011">
    <property type="protein sequence ID" value="KAF7599951.1"/>
    <property type="molecule type" value="Genomic_DNA"/>
</dbReference>
<dbReference type="InterPro" id="IPR000527">
    <property type="entry name" value="Flag_Lring"/>
</dbReference>